<dbReference type="SUPFAM" id="SSF48726">
    <property type="entry name" value="Immunoglobulin"/>
    <property type="match status" value="2"/>
</dbReference>
<proteinExistence type="predicted"/>
<dbReference type="InterPro" id="IPR013783">
    <property type="entry name" value="Ig-like_fold"/>
</dbReference>
<dbReference type="InterPro" id="IPR007110">
    <property type="entry name" value="Ig-like_dom"/>
</dbReference>
<keyword evidence="2" id="KW-1015">Disulfide bond</keyword>
<protein>
    <recommendedName>
        <fullName evidence="4">Ig-like domain-containing protein</fullName>
    </recommendedName>
</protein>
<evidence type="ECO:0000256" key="3">
    <source>
        <dbReference type="SAM" id="SignalP"/>
    </source>
</evidence>
<accession>A0AAV2TGU3</accession>
<dbReference type="PANTHER" id="PTHR11481:SF58">
    <property type="entry name" value="ALLERGIN-1"/>
    <property type="match status" value="1"/>
</dbReference>
<name>A0AAV2TGU3_CALDB</name>
<dbReference type="GO" id="GO:0009897">
    <property type="term" value="C:external side of plasma membrane"/>
    <property type="evidence" value="ECO:0007669"/>
    <property type="project" value="TreeGrafter"/>
</dbReference>
<comment type="caution">
    <text evidence="5">The sequence shown here is derived from an EMBL/GenBank/DDBJ whole genome shotgun (WGS) entry which is preliminary data.</text>
</comment>
<keyword evidence="1 3" id="KW-0732">Signal</keyword>
<dbReference type="PANTHER" id="PTHR11481">
    <property type="entry name" value="IMMUNOGLOBULIN FC RECEPTOR"/>
    <property type="match status" value="1"/>
</dbReference>
<dbReference type="InterPro" id="IPR050488">
    <property type="entry name" value="Ig_Fc_receptor"/>
</dbReference>
<evidence type="ECO:0000313" key="6">
    <source>
        <dbReference type="Proteomes" id="UP001497525"/>
    </source>
</evidence>
<feature type="chain" id="PRO_5043315410" description="Ig-like domain-containing protein" evidence="3">
    <location>
        <begin position="18"/>
        <end position="1597"/>
    </location>
</feature>
<evidence type="ECO:0000256" key="2">
    <source>
        <dbReference type="ARBA" id="ARBA00023157"/>
    </source>
</evidence>
<evidence type="ECO:0000313" key="5">
    <source>
        <dbReference type="EMBL" id="CAL5135299.1"/>
    </source>
</evidence>
<reference evidence="5" key="1">
    <citation type="submission" date="2024-06" db="EMBL/GenBank/DDBJ databases">
        <authorList>
            <person name="Liu X."/>
            <person name="Lenzi L."/>
            <person name="Haldenby T S."/>
            <person name="Uol C."/>
        </authorList>
    </citation>
    <scope>NUCLEOTIDE SEQUENCE</scope>
</reference>
<dbReference type="GO" id="GO:0007166">
    <property type="term" value="P:cell surface receptor signaling pathway"/>
    <property type="evidence" value="ECO:0007669"/>
    <property type="project" value="TreeGrafter"/>
</dbReference>
<evidence type="ECO:0000256" key="1">
    <source>
        <dbReference type="ARBA" id="ARBA00022729"/>
    </source>
</evidence>
<feature type="domain" description="Ig-like" evidence="4">
    <location>
        <begin position="1243"/>
        <end position="1351"/>
    </location>
</feature>
<evidence type="ECO:0000259" key="4">
    <source>
        <dbReference type="PROSITE" id="PS50835"/>
    </source>
</evidence>
<dbReference type="SMART" id="SM00409">
    <property type="entry name" value="IG"/>
    <property type="match status" value="3"/>
</dbReference>
<dbReference type="GO" id="GO:0004888">
    <property type="term" value="F:transmembrane signaling receptor activity"/>
    <property type="evidence" value="ECO:0007669"/>
    <property type="project" value="TreeGrafter"/>
</dbReference>
<sequence>MVRSVWVLVVFLSFVAASVSIIIVPTSHRLLTPSIATRDLPNVFDNNKDTHAVLHSNPGQKASIFVALPAEYCVQSVNIISDLPANLQQSVQVGYAADVNSHSPALTYECSPNKTSTLCRPACVATNSRDCVVGTTVIWTLARAHETGWTRIYDVVIEGWLLENHVVVKDKVADITLHKPYRDDSWQAEELESCTEQLWKLTDMSAGDFRLPPVSTTTRNVTFYFGKKYSVTKVGFILSEKDETPSETTLYFGGPKDLAKSLRIRDECTKEDDQTGLIVCKMTEVVDYPFENVSLDVKGIVKLHVYGMPFYYPQVGLVPSRKSGDEARLQIKCFAFQCGGDPGTAENALVHPTHAQSCARYGRTVGCKNLELLRLRIPVNGADQQKEDEGTTLVVNGTVMPDIASIMTGLEVVRASDELVVNVPRTHHYYGQYKCRCQTDDSVGSLVDSPRTNFTANEFDQDLVFQRNYSAVFDEKPIASQNGFIELPEDPQTSYFKLVVSGYSLTKDVVLNATFKEGGQLAAMTGESYAQISHVEAFPRAEGSSHAWPVPAYRIDLQEAWPDVLDEEPITIEWRSQDKNATLRSVTDVVRTIVLSPARFGTVRGWVWQRSAQLLDVRAYYLVGENEASGTGSIKLYLERSSCSAESKPEKIGEIDLPNDQCTTEGYSGVPQCLKTDSGYVIQYKIVAPSATDGYTLFMVPTDGTEKKPLAHSGGMEKDLKSEIDGTAISLKVLSLKDASMEVGVTVHSKVIVDSSVCRPVYLALHPGWAQDAKLESRLTNSTTIFTVPLPPDERNLSFEMELKIQPSDPSTPPLETVRSLTIPDPRHYNLGLKTDAETTEITWPELPVAFRDLVDEFKVEVEGTVRVCGTKNQLKAPKVHDEMGDEVGHRIRLQEIPEIAQKSGHLIDYEVRVQPLFRSSGESPTGGEVSHIRFAKGQLGQTLISFQGQEESRTVRVFVTPSQTASCLLERPFESIFDIQVTGEGNEKPEYLQDVQYEPLESSENGRLYSIKNLQPGRRYELKASVKYPTGDQDVMSDVGRFWTVDEVSVSPREVFASPGEAVSVNCTGAVGPKDQFQKHLEWKREDGTALPEGGRSFTVVRAETGPEWLETVSLLFDKIENGQANVYGCFIRPSVNELLRKPLEPPTVKIGVSELDLDIKSLEVQTGDSVTVKCQSGTPAHLVWTDPNSQVVQQVSDVGEEQVNVAEEPSGSNGGVVLKLHIPSARIGLAGDYTCQQDDKPSKRVFALRLKEEIKVEVASDSSTKSGENLLLDCTAKLGIPEQQILWYHRDSNATPWKLIKESSEVTTDHFEKEGPSNTMTSHLRMVNSPKSNGYYACVLNTSVDEEIHELPKTSATHLVTVEPVLNIGEIKTTESKEVHVQCNGYPAHATDRLQWAYVPVTENAKPIQIGDSGSGGAEEQDELAPLVRSTFRLGDSIPATWPGSSGPLMLASAEKIVARDAEDVPATPERLELIVTKLAEEDLDAKLLPGSLVCQFRRPKAVVSMENGYPAYAVKDQDRSAHEVLVQKSIPMQQLFESSPQTKGGETAIAGTGLAAVITAEEEEKGNGLSGITTSYLTTWFTIVLICLHHQFFF</sequence>
<gene>
    <name evidence="5" type="ORF">CDAUBV1_LOCUS9463</name>
</gene>
<dbReference type="InterPro" id="IPR003599">
    <property type="entry name" value="Ig_sub"/>
</dbReference>
<dbReference type="EMBL" id="CAXLJL010000256">
    <property type="protein sequence ID" value="CAL5135299.1"/>
    <property type="molecule type" value="Genomic_DNA"/>
</dbReference>
<dbReference type="GO" id="GO:0006955">
    <property type="term" value="P:immune response"/>
    <property type="evidence" value="ECO:0007669"/>
    <property type="project" value="TreeGrafter"/>
</dbReference>
<dbReference type="Gene3D" id="2.60.40.10">
    <property type="entry name" value="Immunoglobulins"/>
    <property type="match status" value="2"/>
</dbReference>
<organism evidence="5 6">
    <name type="scientific">Calicophoron daubneyi</name>
    <name type="common">Rumen fluke</name>
    <name type="synonym">Paramphistomum daubneyi</name>
    <dbReference type="NCBI Taxonomy" id="300641"/>
    <lineage>
        <taxon>Eukaryota</taxon>
        <taxon>Metazoa</taxon>
        <taxon>Spiralia</taxon>
        <taxon>Lophotrochozoa</taxon>
        <taxon>Platyhelminthes</taxon>
        <taxon>Trematoda</taxon>
        <taxon>Digenea</taxon>
        <taxon>Plagiorchiida</taxon>
        <taxon>Pronocephalata</taxon>
        <taxon>Paramphistomoidea</taxon>
        <taxon>Paramphistomidae</taxon>
        <taxon>Calicophoron</taxon>
    </lineage>
</organism>
<dbReference type="Proteomes" id="UP001497525">
    <property type="component" value="Unassembled WGS sequence"/>
</dbReference>
<feature type="signal peptide" evidence="3">
    <location>
        <begin position="1"/>
        <end position="17"/>
    </location>
</feature>
<dbReference type="PROSITE" id="PS50835">
    <property type="entry name" value="IG_LIKE"/>
    <property type="match status" value="1"/>
</dbReference>
<dbReference type="InterPro" id="IPR036179">
    <property type="entry name" value="Ig-like_dom_sf"/>
</dbReference>